<keyword evidence="10" id="KW-0732">Signal</keyword>
<dbReference type="InterPro" id="IPR050288">
    <property type="entry name" value="Cellulose_deg_GH3"/>
</dbReference>
<dbReference type="Proteomes" id="UP000799770">
    <property type="component" value="Unassembled WGS sequence"/>
</dbReference>
<accession>A0A6A5ZL08</accession>
<dbReference type="SUPFAM" id="SSF52279">
    <property type="entry name" value="Beta-D-glucan exohydrolase, C-terminal domain"/>
    <property type="match status" value="1"/>
</dbReference>
<evidence type="ECO:0000256" key="10">
    <source>
        <dbReference type="SAM" id="SignalP"/>
    </source>
</evidence>
<dbReference type="Gene3D" id="3.20.20.300">
    <property type="entry name" value="Glycoside hydrolase, family 3, N-terminal domain"/>
    <property type="match status" value="1"/>
</dbReference>
<dbReference type="PANTHER" id="PTHR42715:SF10">
    <property type="entry name" value="BETA-GLUCOSIDASE"/>
    <property type="match status" value="1"/>
</dbReference>
<keyword evidence="6" id="KW-0325">Glycoprotein</keyword>
<keyword evidence="5 12" id="KW-0378">Hydrolase</keyword>
<sequence length="864" mass="92689">MAPSIASTWRLALLALSHLSAVTAQDSILTTVEWRTGNAKVDALVEQLTPREKIGLVGGTSDPGYQQQAGYVAPVSRLGIPAIRLTDGEAGINVVDNATAIPLQLNVAATWSKEAAYNAGMVTGKEANILGQTVALAPRVNILRDPVDGNFWQSYSEDPFLNAQLGVQGVHGIQDQGTMANPKQIGPSSTGASNGDINSVVDMQTLQEVYWSAPGALLEVGAATLMCSYAQVNGVPACQYKPLFDTVRNMYNSSAIVVSDWGATHSTADSITAGLDLEMPSGTWYGDPLYNSIYTAKNLSATYLDRAVARILNQYDRFGLLDGNTTTVASPISSEVELDHAALSYEIAVKSGVLLKNDNHTLPLLRTDSLAVIGPNGVQYSHGTNFAERAYGFPDRQISPLEALRNRTGREDIPSAVGIDQEGTLIPASALQSLDGTQGLTRNDSSKATSIDSTVDFSRDRALPANRTYEWRGFLNAPESGIYTISLQRAIPSAAGKHNPDYGNIFAIGSLSVNRSAIAAGYRLFGDGGVRPWSNSITTRDGWDNIKATVHLEAGQHNISASIIGLLQQPVSVRLCWVTPSQRETNIQTAVSLAATVKTPLLFAFANSPAQLAMTLDDSQDELVSRVVAANPDTVLILNNAEPITMPWLSSVPAVLEMFYPGQEGSLATIDLLLGNRHPAGRLPVTYPSSLNTSLTRNPLFPERVATPDGNATFSEGVNVGYRWYTHTKTHVLFPFGYGLSYTTFKYSDLSIRTHSKNDALVIVSFCITNTGSKASNAVPQLYLGPPVSNTYGSSIQFASIALAGFANVDLAPGETKNVKISVSRRSLSFYNVVTEAWELVRGERKVWVGKDVQDLVLEGSVVI</sequence>
<evidence type="ECO:0000256" key="4">
    <source>
        <dbReference type="ARBA" id="ARBA00012744"/>
    </source>
</evidence>
<evidence type="ECO:0000256" key="9">
    <source>
        <dbReference type="ARBA" id="ARBA00023326"/>
    </source>
</evidence>
<dbReference type="Gene3D" id="3.40.50.1700">
    <property type="entry name" value="Glycoside hydrolase family 3 C-terminal domain"/>
    <property type="match status" value="1"/>
</dbReference>
<dbReference type="InterPro" id="IPR026891">
    <property type="entry name" value="Fn3-like"/>
</dbReference>
<dbReference type="Gene3D" id="2.60.120.380">
    <property type="match status" value="1"/>
</dbReference>
<keyword evidence="13" id="KW-1185">Reference proteome</keyword>
<evidence type="ECO:0000256" key="2">
    <source>
        <dbReference type="ARBA" id="ARBA00004987"/>
    </source>
</evidence>
<evidence type="ECO:0000256" key="1">
    <source>
        <dbReference type="ARBA" id="ARBA00000448"/>
    </source>
</evidence>
<organism evidence="12 13">
    <name type="scientific">Lophiotrema nucula</name>
    <dbReference type="NCBI Taxonomy" id="690887"/>
    <lineage>
        <taxon>Eukaryota</taxon>
        <taxon>Fungi</taxon>
        <taxon>Dikarya</taxon>
        <taxon>Ascomycota</taxon>
        <taxon>Pezizomycotina</taxon>
        <taxon>Dothideomycetes</taxon>
        <taxon>Pleosporomycetidae</taxon>
        <taxon>Pleosporales</taxon>
        <taxon>Lophiotremataceae</taxon>
        <taxon>Lophiotrema</taxon>
    </lineage>
</organism>
<comment type="similarity">
    <text evidence="3">Belongs to the glycosyl hydrolase 3 family.</text>
</comment>
<dbReference type="SMART" id="SM01217">
    <property type="entry name" value="Fn3_like"/>
    <property type="match status" value="1"/>
</dbReference>
<keyword evidence="9" id="KW-0624">Polysaccharide degradation</keyword>
<dbReference type="GO" id="GO:0000272">
    <property type="term" value="P:polysaccharide catabolic process"/>
    <property type="evidence" value="ECO:0007669"/>
    <property type="project" value="UniProtKB-KW"/>
</dbReference>
<feature type="signal peptide" evidence="10">
    <location>
        <begin position="1"/>
        <end position="24"/>
    </location>
</feature>
<dbReference type="Pfam" id="PF14310">
    <property type="entry name" value="Fn3-like"/>
    <property type="match status" value="1"/>
</dbReference>
<dbReference type="AlphaFoldDB" id="A0A6A5ZL08"/>
<dbReference type="InterPro" id="IPR013783">
    <property type="entry name" value="Ig-like_fold"/>
</dbReference>
<keyword evidence="7" id="KW-0119">Carbohydrate metabolism</keyword>
<evidence type="ECO:0000256" key="7">
    <source>
        <dbReference type="ARBA" id="ARBA00023277"/>
    </source>
</evidence>
<dbReference type="OrthoDB" id="47059at2759"/>
<evidence type="ECO:0000256" key="5">
    <source>
        <dbReference type="ARBA" id="ARBA00022801"/>
    </source>
</evidence>
<dbReference type="PANTHER" id="PTHR42715">
    <property type="entry name" value="BETA-GLUCOSIDASE"/>
    <property type="match status" value="1"/>
</dbReference>
<protein>
    <recommendedName>
        <fullName evidence="4">beta-glucosidase</fullName>
        <ecNumber evidence="4">3.2.1.21</ecNumber>
    </recommendedName>
</protein>
<proteinExistence type="inferred from homology"/>
<feature type="chain" id="PRO_5025579789" description="beta-glucosidase" evidence="10">
    <location>
        <begin position="25"/>
        <end position="864"/>
    </location>
</feature>
<name>A0A6A5ZL08_9PLEO</name>
<feature type="domain" description="Fibronectin type III-like" evidence="11">
    <location>
        <begin position="778"/>
        <end position="853"/>
    </location>
</feature>
<reference evidence="12" key="1">
    <citation type="journal article" date="2020" name="Stud. Mycol.">
        <title>101 Dothideomycetes genomes: a test case for predicting lifestyles and emergence of pathogens.</title>
        <authorList>
            <person name="Haridas S."/>
            <person name="Albert R."/>
            <person name="Binder M."/>
            <person name="Bloem J."/>
            <person name="Labutti K."/>
            <person name="Salamov A."/>
            <person name="Andreopoulos B."/>
            <person name="Baker S."/>
            <person name="Barry K."/>
            <person name="Bills G."/>
            <person name="Bluhm B."/>
            <person name="Cannon C."/>
            <person name="Castanera R."/>
            <person name="Culley D."/>
            <person name="Daum C."/>
            <person name="Ezra D."/>
            <person name="Gonzalez J."/>
            <person name="Henrissat B."/>
            <person name="Kuo A."/>
            <person name="Liang C."/>
            <person name="Lipzen A."/>
            <person name="Lutzoni F."/>
            <person name="Magnuson J."/>
            <person name="Mondo S."/>
            <person name="Nolan M."/>
            <person name="Ohm R."/>
            <person name="Pangilinan J."/>
            <person name="Park H.-J."/>
            <person name="Ramirez L."/>
            <person name="Alfaro M."/>
            <person name="Sun H."/>
            <person name="Tritt A."/>
            <person name="Yoshinaga Y."/>
            <person name="Zwiers L.-H."/>
            <person name="Turgeon B."/>
            <person name="Goodwin S."/>
            <person name="Spatafora J."/>
            <person name="Crous P."/>
            <person name="Grigoriev I."/>
        </authorList>
    </citation>
    <scope>NUCLEOTIDE SEQUENCE</scope>
    <source>
        <strain evidence="12">CBS 627.86</strain>
    </source>
</reference>
<dbReference type="InterPro" id="IPR002772">
    <property type="entry name" value="Glyco_hydro_3_C"/>
</dbReference>
<dbReference type="InterPro" id="IPR036962">
    <property type="entry name" value="Glyco_hydro_3_N_sf"/>
</dbReference>
<dbReference type="InterPro" id="IPR001764">
    <property type="entry name" value="Glyco_hydro_3_N"/>
</dbReference>
<dbReference type="InterPro" id="IPR017853">
    <property type="entry name" value="GH"/>
</dbReference>
<dbReference type="InterPro" id="IPR036881">
    <property type="entry name" value="Glyco_hydro_3_C_sf"/>
</dbReference>
<dbReference type="GO" id="GO:0008422">
    <property type="term" value="F:beta-glucosidase activity"/>
    <property type="evidence" value="ECO:0007669"/>
    <property type="project" value="UniProtKB-EC"/>
</dbReference>
<dbReference type="EMBL" id="ML977314">
    <property type="protein sequence ID" value="KAF2120049.1"/>
    <property type="molecule type" value="Genomic_DNA"/>
</dbReference>
<gene>
    <name evidence="12" type="ORF">BDV96DRAFT_683588</name>
</gene>
<evidence type="ECO:0000256" key="6">
    <source>
        <dbReference type="ARBA" id="ARBA00023180"/>
    </source>
</evidence>
<evidence type="ECO:0000259" key="11">
    <source>
        <dbReference type="SMART" id="SM01217"/>
    </source>
</evidence>
<comment type="catalytic activity">
    <reaction evidence="1">
        <text>Hydrolysis of terminal, non-reducing beta-D-glucosyl residues with release of beta-D-glucose.</text>
        <dbReference type="EC" id="3.2.1.21"/>
    </reaction>
</comment>
<dbReference type="Pfam" id="PF01915">
    <property type="entry name" value="Glyco_hydro_3_C"/>
    <property type="match status" value="1"/>
</dbReference>
<evidence type="ECO:0000256" key="3">
    <source>
        <dbReference type="ARBA" id="ARBA00005336"/>
    </source>
</evidence>
<keyword evidence="8" id="KW-0326">Glycosidase</keyword>
<dbReference type="SUPFAM" id="SSF51445">
    <property type="entry name" value="(Trans)glycosidases"/>
    <property type="match status" value="1"/>
</dbReference>
<dbReference type="EC" id="3.2.1.21" evidence="4"/>
<dbReference type="Gene3D" id="2.60.40.10">
    <property type="entry name" value="Immunoglobulins"/>
    <property type="match status" value="1"/>
</dbReference>
<dbReference type="PRINTS" id="PR00133">
    <property type="entry name" value="GLHYDRLASE3"/>
</dbReference>
<evidence type="ECO:0000313" key="13">
    <source>
        <dbReference type="Proteomes" id="UP000799770"/>
    </source>
</evidence>
<comment type="pathway">
    <text evidence="2">Glycan metabolism; cellulose degradation.</text>
</comment>
<evidence type="ECO:0000313" key="12">
    <source>
        <dbReference type="EMBL" id="KAF2120049.1"/>
    </source>
</evidence>
<dbReference type="Pfam" id="PF00933">
    <property type="entry name" value="Glyco_hydro_3"/>
    <property type="match status" value="1"/>
</dbReference>
<evidence type="ECO:0000256" key="8">
    <source>
        <dbReference type="ARBA" id="ARBA00023295"/>
    </source>
</evidence>